<keyword evidence="2" id="KW-1185">Reference proteome</keyword>
<organism evidence="1 2">
    <name type="scientific">Sesamum alatum</name>
    <dbReference type="NCBI Taxonomy" id="300844"/>
    <lineage>
        <taxon>Eukaryota</taxon>
        <taxon>Viridiplantae</taxon>
        <taxon>Streptophyta</taxon>
        <taxon>Embryophyta</taxon>
        <taxon>Tracheophyta</taxon>
        <taxon>Spermatophyta</taxon>
        <taxon>Magnoliopsida</taxon>
        <taxon>eudicotyledons</taxon>
        <taxon>Gunneridae</taxon>
        <taxon>Pentapetalae</taxon>
        <taxon>asterids</taxon>
        <taxon>lamiids</taxon>
        <taxon>Lamiales</taxon>
        <taxon>Pedaliaceae</taxon>
        <taxon>Sesamum</taxon>
    </lineage>
</organism>
<gene>
    <name evidence="1" type="ORF">Salat_2108700</name>
</gene>
<dbReference type="EMBL" id="JACGWO010000008">
    <property type="protein sequence ID" value="KAK4421581.1"/>
    <property type="molecule type" value="Genomic_DNA"/>
</dbReference>
<comment type="caution">
    <text evidence="1">The sequence shown here is derived from an EMBL/GenBank/DDBJ whole genome shotgun (WGS) entry which is preliminary data.</text>
</comment>
<evidence type="ECO:0000313" key="1">
    <source>
        <dbReference type="EMBL" id="KAK4421581.1"/>
    </source>
</evidence>
<name>A0AAE2CGP2_9LAMI</name>
<reference evidence="1" key="1">
    <citation type="submission" date="2020-06" db="EMBL/GenBank/DDBJ databases">
        <authorList>
            <person name="Li T."/>
            <person name="Hu X."/>
            <person name="Zhang T."/>
            <person name="Song X."/>
            <person name="Zhang H."/>
            <person name="Dai N."/>
            <person name="Sheng W."/>
            <person name="Hou X."/>
            <person name="Wei L."/>
        </authorList>
    </citation>
    <scope>NUCLEOTIDE SEQUENCE</scope>
    <source>
        <strain evidence="1">3651</strain>
        <tissue evidence="1">Leaf</tissue>
    </source>
</reference>
<reference evidence="1" key="2">
    <citation type="journal article" date="2024" name="Plant">
        <title>Genomic evolution and insights into agronomic trait innovations of Sesamum species.</title>
        <authorList>
            <person name="Miao H."/>
            <person name="Wang L."/>
            <person name="Qu L."/>
            <person name="Liu H."/>
            <person name="Sun Y."/>
            <person name="Le M."/>
            <person name="Wang Q."/>
            <person name="Wei S."/>
            <person name="Zheng Y."/>
            <person name="Lin W."/>
            <person name="Duan Y."/>
            <person name="Cao H."/>
            <person name="Xiong S."/>
            <person name="Wang X."/>
            <person name="Wei L."/>
            <person name="Li C."/>
            <person name="Ma Q."/>
            <person name="Ju M."/>
            <person name="Zhao R."/>
            <person name="Li G."/>
            <person name="Mu C."/>
            <person name="Tian Q."/>
            <person name="Mei H."/>
            <person name="Zhang T."/>
            <person name="Gao T."/>
            <person name="Zhang H."/>
        </authorList>
    </citation>
    <scope>NUCLEOTIDE SEQUENCE</scope>
    <source>
        <strain evidence="1">3651</strain>
    </source>
</reference>
<accession>A0AAE2CGP2</accession>
<dbReference type="AlphaFoldDB" id="A0AAE2CGP2"/>
<dbReference type="Proteomes" id="UP001293254">
    <property type="component" value="Unassembled WGS sequence"/>
</dbReference>
<proteinExistence type="predicted"/>
<sequence>MNTSGYSPPFCCRSVDLFTTGYTPSGGVTSGCKEAPHNSRRSPNRCVTVLLPPPRTEMLKNRQRLSVPLPYHPLRKFTKLREIILPRYLAILLRSRPNVRRRTTINARLANEERE</sequence>
<protein>
    <submittedName>
        <fullName evidence="1">Uncharacterized protein</fullName>
    </submittedName>
</protein>
<evidence type="ECO:0000313" key="2">
    <source>
        <dbReference type="Proteomes" id="UP001293254"/>
    </source>
</evidence>